<comment type="caution">
    <text evidence="2">The sequence shown here is derived from an EMBL/GenBank/DDBJ whole genome shotgun (WGS) entry which is preliminary data.</text>
</comment>
<evidence type="ECO:0000259" key="1">
    <source>
        <dbReference type="Pfam" id="PF09603"/>
    </source>
</evidence>
<name>A0A9D9I6W7_9BACT</name>
<dbReference type="CDD" id="cd13120">
    <property type="entry name" value="BF2867_like_N"/>
    <property type="match status" value="1"/>
</dbReference>
<dbReference type="InterPro" id="IPR042278">
    <property type="entry name" value="Mfa-like_1_N"/>
</dbReference>
<gene>
    <name evidence="2" type="ORF">IAB99_04920</name>
</gene>
<proteinExistence type="predicted"/>
<evidence type="ECO:0000313" key="3">
    <source>
        <dbReference type="Proteomes" id="UP000823660"/>
    </source>
</evidence>
<dbReference type="AlphaFoldDB" id="A0A9D9I6W7"/>
<dbReference type="Pfam" id="PF09603">
    <property type="entry name" value="Fib_succ_major"/>
    <property type="match status" value="1"/>
</dbReference>
<protein>
    <submittedName>
        <fullName evidence="2">Fimbrillin family protein</fullName>
    </submittedName>
</protein>
<dbReference type="PROSITE" id="PS51257">
    <property type="entry name" value="PROKAR_LIPOPROTEIN"/>
    <property type="match status" value="1"/>
</dbReference>
<sequence>MKKFLLSALALAAIAACEKEPQGASVPQQVRISPVITRVTDVNFEDGDQIGLSIFKGDAYYAENSQLSFSDGVFSGSLVWYPEAAESSVITAYYPYSAAGFPETFSVAADQTTGYEASDLIAGTKSEVTPSSTAVVLEFKHMLSKILLNVDNRSGSGLVSVKLAGSRLSAAVDFSSLSVSADEEAPAEDITMQAVDAGTRYRAIVVPQTVAFTLSVTTASGKTLEQKLASADLKAGGQYTIEATVIDDALSVTISGEITNWTDEGTIGPDTPSEEVQFEEFDGYFVYDGVTYPTVTLENGSVWMAKNLSYLPEGYVPSTDGTDPSAHILYPYELVNDGGAPTAINASGANALTDAESIEEMGYLYDAYAIFGVDEFTEENVHGFEGAQGICPPGWHVPTRADYFALCGLSNKDDSGEETGNQTNENALFYDKNYKGGKWSLFNEAGWNYQLVGCRQLTGSSDARIYKYSLTQLWSGNSTLEEYYGHPGLNYIMSSTGYVSSVGTLQFFSLMSTFTNAYPEGRINVAYATLGTCTPVRCVKDAE</sequence>
<dbReference type="EMBL" id="JADIMH010000026">
    <property type="protein sequence ID" value="MBO8467091.1"/>
    <property type="molecule type" value="Genomic_DNA"/>
</dbReference>
<dbReference type="Pfam" id="PF13149">
    <property type="entry name" value="Mfa_like_1"/>
    <property type="match status" value="1"/>
</dbReference>
<dbReference type="Gene3D" id="2.60.40.2630">
    <property type="match status" value="1"/>
</dbReference>
<dbReference type="Proteomes" id="UP000823660">
    <property type="component" value="Unassembled WGS sequence"/>
</dbReference>
<accession>A0A9D9I6W7</accession>
<reference evidence="2" key="2">
    <citation type="journal article" date="2021" name="PeerJ">
        <title>Extensive microbial diversity within the chicken gut microbiome revealed by metagenomics and culture.</title>
        <authorList>
            <person name="Gilroy R."/>
            <person name="Ravi A."/>
            <person name="Getino M."/>
            <person name="Pursley I."/>
            <person name="Horton D.L."/>
            <person name="Alikhan N.F."/>
            <person name="Baker D."/>
            <person name="Gharbi K."/>
            <person name="Hall N."/>
            <person name="Watson M."/>
            <person name="Adriaenssens E.M."/>
            <person name="Foster-Nyarko E."/>
            <person name="Jarju S."/>
            <person name="Secka A."/>
            <person name="Antonio M."/>
            <person name="Oren A."/>
            <person name="Chaudhuri R.R."/>
            <person name="La Ragione R."/>
            <person name="Hildebrand F."/>
            <person name="Pallen M.J."/>
        </authorList>
    </citation>
    <scope>NUCLEOTIDE SEQUENCE</scope>
    <source>
        <strain evidence="2">B1-15692</strain>
    </source>
</reference>
<dbReference type="InterPro" id="IPR011871">
    <property type="entry name" value="Fib_succ_major"/>
</dbReference>
<reference evidence="2" key="1">
    <citation type="submission" date="2020-10" db="EMBL/GenBank/DDBJ databases">
        <authorList>
            <person name="Gilroy R."/>
        </authorList>
    </citation>
    <scope>NUCLEOTIDE SEQUENCE</scope>
    <source>
        <strain evidence="2">B1-15692</strain>
    </source>
</reference>
<feature type="domain" description="Fibrobacter succinogenes major paralogous" evidence="1">
    <location>
        <begin position="300"/>
        <end position="483"/>
    </location>
</feature>
<dbReference type="InterPro" id="IPR025049">
    <property type="entry name" value="Mfa-like_1"/>
</dbReference>
<organism evidence="2 3">
    <name type="scientific">Candidatus Cryptobacteroides faecipullorum</name>
    <dbReference type="NCBI Taxonomy" id="2840764"/>
    <lineage>
        <taxon>Bacteria</taxon>
        <taxon>Pseudomonadati</taxon>
        <taxon>Bacteroidota</taxon>
        <taxon>Bacteroidia</taxon>
        <taxon>Bacteroidales</taxon>
        <taxon>Candidatus Cryptobacteroides</taxon>
    </lineage>
</organism>
<dbReference type="CDD" id="cd13121">
    <property type="entry name" value="BF2867_like_C"/>
    <property type="match status" value="1"/>
</dbReference>
<dbReference type="Gene3D" id="2.60.40.2620">
    <property type="entry name" value="Fimbrillin-like"/>
    <property type="match status" value="1"/>
</dbReference>
<evidence type="ECO:0000313" key="2">
    <source>
        <dbReference type="EMBL" id="MBO8467091.1"/>
    </source>
</evidence>